<dbReference type="AlphaFoldDB" id="A0A917GC62"/>
<proteinExistence type="predicted"/>
<keyword evidence="8" id="KW-1185">Reference proteome</keyword>
<reference evidence="7" key="1">
    <citation type="journal article" date="2014" name="Int. J. Syst. Evol. Microbiol.">
        <title>Complete genome sequence of Corynebacterium casei LMG S-19264T (=DSM 44701T), isolated from a smear-ripened cheese.</title>
        <authorList>
            <consortium name="US DOE Joint Genome Institute (JGI-PGF)"/>
            <person name="Walter F."/>
            <person name="Albersmeier A."/>
            <person name="Kalinowski J."/>
            <person name="Ruckert C."/>
        </authorList>
    </citation>
    <scope>NUCLEOTIDE SEQUENCE</scope>
    <source>
        <strain evidence="7">CGMCC 1.12751</strain>
    </source>
</reference>
<evidence type="ECO:0000256" key="2">
    <source>
        <dbReference type="ARBA" id="ARBA00022692"/>
    </source>
</evidence>
<feature type="transmembrane region" description="Helical" evidence="5">
    <location>
        <begin position="295"/>
        <end position="317"/>
    </location>
</feature>
<name>A0A917GC62_9FLAO</name>
<comment type="caution">
    <text evidence="7">The sequence shown here is derived from an EMBL/GenBank/DDBJ whole genome shotgun (WGS) entry which is preliminary data.</text>
</comment>
<organism evidence="7 8">
    <name type="scientific">Bizionia arctica</name>
    <dbReference type="NCBI Taxonomy" id="1495645"/>
    <lineage>
        <taxon>Bacteria</taxon>
        <taxon>Pseudomonadati</taxon>
        <taxon>Bacteroidota</taxon>
        <taxon>Flavobacteriia</taxon>
        <taxon>Flavobacteriales</taxon>
        <taxon>Flavobacteriaceae</taxon>
        <taxon>Bizionia</taxon>
    </lineage>
</organism>
<evidence type="ECO:0000256" key="3">
    <source>
        <dbReference type="ARBA" id="ARBA00022989"/>
    </source>
</evidence>
<dbReference type="InterPro" id="IPR051533">
    <property type="entry name" value="WaaL-like"/>
</dbReference>
<evidence type="ECO:0000259" key="6">
    <source>
        <dbReference type="Pfam" id="PF04932"/>
    </source>
</evidence>
<accession>A0A917GC62</accession>
<feature type="transmembrane region" description="Helical" evidence="5">
    <location>
        <begin position="537"/>
        <end position="565"/>
    </location>
</feature>
<dbReference type="InterPro" id="IPR007016">
    <property type="entry name" value="O-antigen_ligase-rel_domated"/>
</dbReference>
<feature type="transmembrane region" description="Helical" evidence="5">
    <location>
        <begin position="206"/>
        <end position="230"/>
    </location>
</feature>
<evidence type="ECO:0000313" key="8">
    <source>
        <dbReference type="Proteomes" id="UP000625976"/>
    </source>
</evidence>
<feature type="transmembrane region" description="Helical" evidence="5">
    <location>
        <begin position="332"/>
        <end position="351"/>
    </location>
</feature>
<keyword evidence="2 5" id="KW-0812">Transmembrane</keyword>
<evidence type="ECO:0000256" key="5">
    <source>
        <dbReference type="SAM" id="Phobius"/>
    </source>
</evidence>
<keyword evidence="3 5" id="KW-1133">Transmembrane helix</keyword>
<dbReference type="RefSeq" id="WP_188461582.1">
    <property type="nucleotide sequence ID" value="NZ_BMFQ01000001.1"/>
</dbReference>
<dbReference type="EMBL" id="BMFQ01000001">
    <property type="protein sequence ID" value="GGG36530.1"/>
    <property type="molecule type" value="Genomic_DNA"/>
</dbReference>
<dbReference type="PANTHER" id="PTHR37422:SF13">
    <property type="entry name" value="LIPOPOLYSACCHARIDE BIOSYNTHESIS PROTEIN PA4999-RELATED"/>
    <property type="match status" value="1"/>
</dbReference>
<evidence type="ECO:0000313" key="7">
    <source>
        <dbReference type="EMBL" id="GGG36530.1"/>
    </source>
</evidence>
<feature type="transmembrane region" description="Helical" evidence="5">
    <location>
        <begin position="395"/>
        <end position="412"/>
    </location>
</feature>
<feature type="transmembrane region" description="Helical" evidence="5">
    <location>
        <begin position="167"/>
        <end position="186"/>
    </location>
</feature>
<comment type="subcellular location">
    <subcellularLocation>
        <location evidence="1">Membrane</location>
        <topology evidence="1">Multi-pass membrane protein</topology>
    </subcellularLocation>
</comment>
<reference evidence="7" key="2">
    <citation type="submission" date="2020-09" db="EMBL/GenBank/DDBJ databases">
        <authorList>
            <person name="Sun Q."/>
            <person name="Zhou Y."/>
        </authorList>
    </citation>
    <scope>NUCLEOTIDE SEQUENCE</scope>
    <source>
        <strain evidence="7">CGMCC 1.12751</strain>
    </source>
</reference>
<feature type="transmembrane region" description="Helical" evidence="5">
    <location>
        <begin position="6"/>
        <end position="26"/>
    </location>
</feature>
<gene>
    <name evidence="7" type="ORF">GCM10010976_05250</name>
</gene>
<dbReference type="Proteomes" id="UP000625976">
    <property type="component" value="Unassembled WGS sequence"/>
</dbReference>
<feature type="domain" description="O-antigen ligase-related" evidence="6">
    <location>
        <begin position="364"/>
        <end position="514"/>
    </location>
</feature>
<feature type="transmembrane region" description="Helical" evidence="5">
    <location>
        <begin position="242"/>
        <end position="261"/>
    </location>
</feature>
<sequence>MITKKHPLFIFLITTVIALIILGVYIHKHTTLLNSNVNLIQITLKNQVNKKVIPLVYIVKGNDEAIDFKKPYLFQKIIDSTYLAVLDTSSKVRKIRLYFNNPTEDLYLYDIVIKTKNEIKSVKLNDINLVGSLSLKKTDDKYSINANGKHSFIELPKTFIYTSDFKNIYQLVFPTLILLVLMVLVIKALKPIDIGPFTITSLTLSFLILSVFLPAPIYNIALILIAVLHLRNISWLAIKAQKINLIILGFFMLYMINNIFSDEGFKEISTIDRFLPFLVLAAVLPSIADRKYLSLFPISAFVLGFGFLLTSVFEVYIYQNFEFLSFDYFSKYLHPVYFSYLLFFSICFIDHNYKGKSKYFLEFVLLVFLIFSGSKMVFLLSLIVVFINLLKNKKTALLILPLVIIVILFSPLKSRFDEILKKEDFAILNENPIENSNDARVNGLTLRLLLWRESIATMSGLDYVFGKGVTKETNKILENRLVNLGLVNHKSFNPHNQYVDTFWRTGIIGLILLILIPVYSLVIGIKRKDKLIIQFSLFMFVVMFSESIFGRVNGVYFFATVILILMNSNKVNENSHIRN</sequence>
<dbReference type="Pfam" id="PF04932">
    <property type="entry name" value="Wzy_C"/>
    <property type="match status" value="1"/>
</dbReference>
<feature type="transmembrane region" description="Helical" evidence="5">
    <location>
        <begin position="363"/>
        <end position="389"/>
    </location>
</feature>
<dbReference type="PANTHER" id="PTHR37422">
    <property type="entry name" value="TEICHURONIC ACID BIOSYNTHESIS PROTEIN TUAE"/>
    <property type="match status" value="1"/>
</dbReference>
<protein>
    <recommendedName>
        <fullName evidence="6">O-antigen ligase-related domain-containing protein</fullName>
    </recommendedName>
</protein>
<evidence type="ECO:0000256" key="4">
    <source>
        <dbReference type="ARBA" id="ARBA00023136"/>
    </source>
</evidence>
<keyword evidence="4 5" id="KW-0472">Membrane</keyword>
<evidence type="ECO:0000256" key="1">
    <source>
        <dbReference type="ARBA" id="ARBA00004141"/>
    </source>
</evidence>
<feature type="transmembrane region" description="Helical" evidence="5">
    <location>
        <begin position="502"/>
        <end position="525"/>
    </location>
</feature>
<dbReference type="GO" id="GO:0016020">
    <property type="term" value="C:membrane"/>
    <property type="evidence" value="ECO:0007669"/>
    <property type="project" value="UniProtKB-SubCell"/>
</dbReference>